<comment type="caution">
    <text evidence="1">The sequence shown here is derived from an EMBL/GenBank/DDBJ whole genome shotgun (WGS) entry which is preliminary data.</text>
</comment>
<dbReference type="EMBL" id="BGZK01000031">
    <property type="protein sequence ID" value="GBP08554.1"/>
    <property type="molecule type" value="Genomic_DNA"/>
</dbReference>
<protein>
    <submittedName>
        <fullName evidence="1">Uncharacterized protein</fullName>
    </submittedName>
</protein>
<sequence length="154" mass="17484">MTILTAAQESTDLLVSMGGGDHLSDGSPARSPLKYAINRTVFGGKGEAKKLKERRRSMFTDIRYLDCAREDLFIVSRIDPALRWRRSSITARQSRARTAVRRTGDVTRAQLRRPVPLLMDKLNEMTVIKTYARSMGRLRRERETTANGRNATFP</sequence>
<gene>
    <name evidence="1" type="ORF">EVAR_77222_1</name>
</gene>
<proteinExistence type="predicted"/>
<keyword evidence="2" id="KW-1185">Reference proteome</keyword>
<accession>A0A4C1T336</accession>
<reference evidence="1 2" key="1">
    <citation type="journal article" date="2019" name="Commun. Biol.">
        <title>The bagworm genome reveals a unique fibroin gene that provides high tensile strength.</title>
        <authorList>
            <person name="Kono N."/>
            <person name="Nakamura H."/>
            <person name="Ohtoshi R."/>
            <person name="Tomita M."/>
            <person name="Numata K."/>
            <person name="Arakawa K."/>
        </authorList>
    </citation>
    <scope>NUCLEOTIDE SEQUENCE [LARGE SCALE GENOMIC DNA]</scope>
</reference>
<organism evidence="1 2">
    <name type="scientific">Eumeta variegata</name>
    <name type="common">Bagworm moth</name>
    <name type="synonym">Eumeta japonica</name>
    <dbReference type="NCBI Taxonomy" id="151549"/>
    <lineage>
        <taxon>Eukaryota</taxon>
        <taxon>Metazoa</taxon>
        <taxon>Ecdysozoa</taxon>
        <taxon>Arthropoda</taxon>
        <taxon>Hexapoda</taxon>
        <taxon>Insecta</taxon>
        <taxon>Pterygota</taxon>
        <taxon>Neoptera</taxon>
        <taxon>Endopterygota</taxon>
        <taxon>Lepidoptera</taxon>
        <taxon>Glossata</taxon>
        <taxon>Ditrysia</taxon>
        <taxon>Tineoidea</taxon>
        <taxon>Psychidae</taxon>
        <taxon>Oiketicinae</taxon>
        <taxon>Eumeta</taxon>
    </lineage>
</organism>
<dbReference type="Proteomes" id="UP000299102">
    <property type="component" value="Unassembled WGS sequence"/>
</dbReference>
<name>A0A4C1T336_EUMVA</name>
<evidence type="ECO:0000313" key="1">
    <source>
        <dbReference type="EMBL" id="GBP08554.1"/>
    </source>
</evidence>
<dbReference type="AlphaFoldDB" id="A0A4C1T336"/>
<evidence type="ECO:0000313" key="2">
    <source>
        <dbReference type="Proteomes" id="UP000299102"/>
    </source>
</evidence>